<accession>A0AA39A3I7</accession>
<keyword evidence="9" id="KW-1185">Reference proteome</keyword>
<keyword evidence="2" id="KW-0186">Copper</keyword>
<dbReference type="InterPro" id="IPR028871">
    <property type="entry name" value="BlueCu_1_BS"/>
</dbReference>
<feature type="compositionally biased region" description="Pro residues" evidence="4">
    <location>
        <begin position="152"/>
        <end position="162"/>
    </location>
</feature>
<dbReference type="GO" id="GO:0005886">
    <property type="term" value="C:plasma membrane"/>
    <property type="evidence" value="ECO:0007669"/>
    <property type="project" value="TreeGrafter"/>
</dbReference>
<feature type="domain" description="Phytocyanin" evidence="7">
    <location>
        <begin position="25"/>
        <end position="126"/>
    </location>
</feature>
<evidence type="ECO:0000256" key="6">
    <source>
        <dbReference type="SAM" id="SignalP"/>
    </source>
</evidence>
<organism evidence="8 9">
    <name type="scientific">Vitis rotundifolia</name>
    <name type="common">Muscadine grape</name>
    <dbReference type="NCBI Taxonomy" id="103349"/>
    <lineage>
        <taxon>Eukaryota</taxon>
        <taxon>Viridiplantae</taxon>
        <taxon>Streptophyta</taxon>
        <taxon>Embryophyta</taxon>
        <taxon>Tracheophyta</taxon>
        <taxon>Spermatophyta</taxon>
        <taxon>Magnoliopsida</taxon>
        <taxon>eudicotyledons</taxon>
        <taxon>Gunneridae</taxon>
        <taxon>Pentapetalae</taxon>
        <taxon>rosids</taxon>
        <taxon>Vitales</taxon>
        <taxon>Vitaceae</taxon>
        <taxon>Viteae</taxon>
        <taxon>Vitis</taxon>
    </lineage>
</organism>
<keyword evidence="3" id="KW-0325">Glycoprotein</keyword>
<dbReference type="EMBL" id="JARBHA010000005">
    <property type="protein sequence ID" value="KAJ9700305.1"/>
    <property type="molecule type" value="Genomic_DNA"/>
</dbReference>
<protein>
    <recommendedName>
        <fullName evidence="7">Phytocyanin domain-containing protein</fullName>
    </recommendedName>
</protein>
<feature type="region of interest" description="Disordered" evidence="4">
    <location>
        <begin position="131"/>
        <end position="163"/>
    </location>
</feature>
<keyword evidence="5" id="KW-0812">Transmembrane</keyword>
<dbReference type="PANTHER" id="PTHR33021">
    <property type="entry name" value="BLUE COPPER PROTEIN"/>
    <property type="match status" value="1"/>
</dbReference>
<dbReference type="GO" id="GO:0009055">
    <property type="term" value="F:electron transfer activity"/>
    <property type="evidence" value="ECO:0007669"/>
    <property type="project" value="InterPro"/>
</dbReference>
<keyword evidence="5" id="KW-0472">Membrane</keyword>
<keyword evidence="6" id="KW-0732">Signal</keyword>
<evidence type="ECO:0000256" key="4">
    <source>
        <dbReference type="SAM" id="MobiDB-lite"/>
    </source>
</evidence>
<dbReference type="Gene3D" id="2.60.40.420">
    <property type="entry name" value="Cupredoxins - blue copper proteins"/>
    <property type="match status" value="1"/>
</dbReference>
<evidence type="ECO:0000313" key="9">
    <source>
        <dbReference type="Proteomes" id="UP001168098"/>
    </source>
</evidence>
<evidence type="ECO:0000259" key="7">
    <source>
        <dbReference type="PROSITE" id="PS51485"/>
    </source>
</evidence>
<name>A0AA39A3I7_VITRO</name>
<evidence type="ECO:0000256" key="5">
    <source>
        <dbReference type="SAM" id="Phobius"/>
    </source>
</evidence>
<proteinExistence type="predicted"/>
<dbReference type="PROSITE" id="PS00196">
    <property type="entry name" value="COPPER_BLUE"/>
    <property type="match status" value="1"/>
</dbReference>
<evidence type="ECO:0000256" key="2">
    <source>
        <dbReference type="ARBA" id="ARBA00023008"/>
    </source>
</evidence>
<dbReference type="InterPro" id="IPR003245">
    <property type="entry name" value="Phytocyanin_dom"/>
</dbReference>
<evidence type="ECO:0000313" key="8">
    <source>
        <dbReference type="EMBL" id="KAJ9700305.1"/>
    </source>
</evidence>
<feature type="signal peptide" evidence="6">
    <location>
        <begin position="1"/>
        <end position="24"/>
    </location>
</feature>
<keyword evidence="5" id="KW-1133">Transmembrane helix</keyword>
<dbReference type="AlphaFoldDB" id="A0AA39A3I7"/>
<dbReference type="Pfam" id="PF02298">
    <property type="entry name" value="Cu_bind_like"/>
    <property type="match status" value="1"/>
</dbReference>
<comment type="caution">
    <text evidence="8">The sequence shown here is derived from an EMBL/GenBank/DDBJ whole genome shotgun (WGS) entry which is preliminary data.</text>
</comment>
<feature type="compositionally biased region" description="Low complexity" evidence="4">
    <location>
        <begin position="132"/>
        <end position="151"/>
    </location>
</feature>
<gene>
    <name evidence="8" type="ORF">PVL29_005890</name>
</gene>
<evidence type="ECO:0000256" key="1">
    <source>
        <dbReference type="ARBA" id="ARBA00022723"/>
    </source>
</evidence>
<dbReference type="InterPro" id="IPR039391">
    <property type="entry name" value="Phytocyanin-like"/>
</dbReference>
<dbReference type="PROSITE" id="PS51485">
    <property type="entry name" value="PHYTOCYANIN"/>
    <property type="match status" value="1"/>
</dbReference>
<keyword evidence="1" id="KW-0479">Metal-binding</keyword>
<sequence>MGMVGRRFSLLLLVVVATLQLSFAAVYKVGDSAGWTTIGNVDYKKWASSKTFHVGDIILFQYNAQFHNVMHVTHAAYQACNATNPLQTFTTGNDSYTVSTHGHHYFLCGVPGHCLAGQKVDINVPGESALLAPTPQATPSPVASASSSTPPTAIPSPSPSDSPPSNALMGLLCKLGFAMSVFVVFVSTYA</sequence>
<dbReference type="Proteomes" id="UP001168098">
    <property type="component" value="Unassembled WGS sequence"/>
</dbReference>
<dbReference type="InterPro" id="IPR008972">
    <property type="entry name" value="Cupredoxin"/>
</dbReference>
<dbReference type="PANTHER" id="PTHR33021:SF339">
    <property type="entry name" value="OS07G0570600 PROTEIN"/>
    <property type="match status" value="1"/>
</dbReference>
<dbReference type="FunFam" id="2.60.40.420:FF:000003">
    <property type="entry name" value="Blue copper"/>
    <property type="match status" value="1"/>
</dbReference>
<dbReference type="SUPFAM" id="SSF49503">
    <property type="entry name" value="Cupredoxins"/>
    <property type="match status" value="1"/>
</dbReference>
<feature type="transmembrane region" description="Helical" evidence="5">
    <location>
        <begin position="167"/>
        <end position="189"/>
    </location>
</feature>
<evidence type="ECO:0000256" key="3">
    <source>
        <dbReference type="ARBA" id="ARBA00023180"/>
    </source>
</evidence>
<reference evidence="8 9" key="1">
    <citation type="journal article" date="2023" name="BMC Biotechnol.">
        <title>Vitis rotundifolia cv Carlos genome sequencing.</title>
        <authorList>
            <person name="Huff M."/>
            <person name="Hulse-Kemp A."/>
            <person name="Scheffler B."/>
            <person name="Youngblood R."/>
            <person name="Simpson S."/>
            <person name="Babiker E."/>
            <person name="Staton M."/>
        </authorList>
    </citation>
    <scope>NUCLEOTIDE SEQUENCE [LARGE SCALE GENOMIC DNA]</scope>
    <source>
        <tissue evidence="8">Leaf</tissue>
    </source>
</reference>
<feature type="chain" id="PRO_5041304664" description="Phytocyanin domain-containing protein" evidence="6">
    <location>
        <begin position="25"/>
        <end position="190"/>
    </location>
</feature>
<dbReference type="GO" id="GO:0046872">
    <property type="term" value="F:metal ion binding"/>
    <property type="evidence" value="ECO:0007669"/>
    <property type="project" value="UniProtKB-KW"/>
</dbReference>